<dbReference type="Gene3D" id="3.40.50.10330">
    <property type="entry name" value="Probable inorganic polyphosphate/atp-NAD kinase, domain 1"/>
    <property type="match status" value="1"/>
</dbReference>
<dbReference type="OrthoDB" id="142078at2"/>
<dbReference type="Pfam" id="PF00781">
    <property type="entry name" value="DAGK_cat"/>
    <property type="match status" value="1"/>
</dbReference>
<dbReference type="InterPro" id="IPR045540">
    <property type="entry name" value="YegS/DAGK_C"/>
</dbReference>
<dbReference type="SUPFAM" id="SSF111331">
    <property type="entry name" value="NAD kinase/diacylglycerol kinase-like"/>
    <property type="match status" value="1"/>
</dbReference>
<keyword evidence="13" id="KW-1185">Reference proteome</keyword>
<dbReference type="InterPro" id="IPR005218">
    <property type="entry name" value="Diacylglycerol/lipid_kinase"/>
</dbReference>
<dbReference type="GO" id="GO:0008654">
    <property type="term" value="P:phospholipid biosynthetic process"/>
    <property type="evidence" value="ECO:0007669"/>
    <property type="project" value="UniProtKB-KW"/>
</dbReference>
<dbReference type="EMBL" id="FOGT01000004">
    <property type="protein sequence ID" value="SER84169.1"/>
    <property type="molecule type" value="Genomic_DNA"/>
</dbReference>
<proteinExistence type="inferred from homology"/>
<feature type="domain" description="DAGKc" evidence="11">
    <location>
        <begin position="1"/>
        <end position="131"/>
    </location>
</feature>
<comment type="similarity">
    <text evidence="2">Belongs to the diacylglycerol/lipid kinase family.</text>
</comment>
<dbReference type="Pfam" id="PF19279">
    <property type="entry name" value="YegS_C"/>
    <property type="match status" value="1"/>
</dbReference>
<evidence type="ECO:0000313" key="13">
    <source>
        <dbReference type="Proteomes" id="UP000198571"/>
    </source>
</evidence>
<sequence>MYKKGMLLYNDKAGQEDVHKNLGVAAGIISKIVDELIIIKGKNPGDLEKICRERGEEADLLCIMGGDGTVHDCVNGLVHLSNPPVISVLPSGTCNDFARSLDLPANIAEAAGSAVNGVTKKIDIGYANDRTFINFAGIGLITDTSENINKEMKEWVGSFSYLMSAMKTVNETEPFHYKIRLPDEELEGEAVMIALLNGKYIGTRELPFEGISLSDRQLNLVVVKEGGLSLFIEWIQRKTPFSKETENNNLILKETSDVHIALPEDKKADTDGEVYLRSPLKCGIIETPLEFICGGK</sequence>
<gene>
    <name evidence="12" type="ORF">SAMN05518684_104213</name>
</gene>
<keyword evidence="4" id="KW-0808">Transferase</keyword>
<keyword evidence="10" id="KW-1208">Phospholipid metabolism</keyword>
<dbReference type="Proteomes" id="UP000198571">
    <property type="component" value="Unassembled WGS sequence"/>
</dbReference>
<evidence type="ECO:0000256" key="3">
    <source>
        <dbReference type="ARBA" id="ARBA00022516"/>
    </source>
</evidence>
<keyword evidence="9" id="KW-0594">Phospholipid biosynthesis</keyword>
<dbReference type="NCBIfam" id="TIGR00147">
    <property type="entry name" value="YegS/Rv2252/BmrU family lipid kinase"/>
    <property type="match status" value="1"/>
</dbReference>
<keyword evidence="3" id="KW-0444">Lipid biosynthesis</keyword>
<evidence type="ECO:0000256" key="1">
    <source>
        <dbReference type="ARBA" id="ARBA00001946"/>
    </source>
</evidence>
<evidence type="ECO:0000256" key="5">
    <source>
        <dbReference type="ARBA" id="ARBA00022741"/>
    </source>
</evidence>
<evidence type="ECO:0000256" key="9">
    <source>
        <dbReference type="ARBA" id="ARBA00023209"/>
    </source>
</evidence>
<evidence type="ECO:0000256" key="7">
    <source>
        <dbReference type="ARBA" id="ARBA00022840"/>
    </source>
</evidence>
<keyword evidence="6 12" id="KW-0418">Kinase</keyword>
<evidence type="ECO:0000256" key="2">
    <source>
        <dbReference type="ARBA" id="ARBA00005983"/>
    </source>
</evidence>
<name>A0A1H9SIU8_9BACI</name>
<evidence type="ECO:0000256" key="4">
    <source>
        <dbReference type="ARBA" id="ARBA00022679"/>
    </source>
</evidence>
<dbReference type="InterPro" id="IPR001206">
    <property type="entry name" value="Diacylglycerol_kinase_cat_dom"/>
</dbReference>
<evidence type="ECO:0000256" key="6">
    <source>
        <dbReference type="ARBA" id="ARBA00022777"/>
    </source>
</evidence>
<dbReference type="STRING" id="1601833.SAMN05518684_104213"/>
<dbReference type="PANTHER" id="PTHR12358:SF107">
    <property type="entry name" value="LIPID KINASE BMRU-RELATED"/>
    <property type="match status" value="1"/>
</dbReference>
<dbReference type="PANTHER" id="PTHR12358">
    <property type="entry name" value="SPHINGOSINE KINASE"/>
    <property type="match status" value="1"/>
</dbReference>
<dbReference type="PROSITE" id="PS50146">
    <property type="entry name" value="DAGK"/>
    <property type="match status" value="1"/>
</dbReference>
<evidence type="ECO:0000313" key="12">
    <source>
        <dbReference type="EMBL" id="SER84169.1"/>
    </source>
</evidence>
<dbReference type="InterPro" id="IPR050187">
    <property type="entry name" value="Lipid_Phosphate_FormReg"/>
</dbReference>
<dbReference type="GO" id="GO:0004143">
    <property type="term" value="F:ATP-dependent diacylglycerol kinase activity"/>
    <property type="evidence" value="ECO:0007669"/>
    <property type="project" value="TreeGrafter"/>
</dbReference>
<keyword evidence="5" id="KW-0547">Nucleotide-binding</keyword>
<accession>A0A1H9SIU8</accession>
<organism evidence="12 13">
    <name type="scientific">Salipaludibacillus aurantiacus</name>
    <dbReference type="NCBI Taxonomy" id="1601833"/>
    <lineage>
        <taxon>Bacteria</taxon>
        <taxon>Bacillati</taxon>
        <taxon>Bacillota</taxon>
        <taxon>Bacilli</taxon>
        <taxon>Bacillales</taxon>
        <taxon>Bacillaceae</taxon>
    </lineage>
</organism>
<protein>
    <submittedName>
        <fullName evidence="12">Lipid kinase, YegS/Rv2252/BmrU family</fullName>
    </submittedName>
</protein>
<dbReference type="InterPro" id="IPR016064">
    <property type="entry name" value="NAD/diacylglycerol_kinase_sf"/>
</dbReference>
<dbReference type="GO" id="GO:0005524">
    <property type="term" value="F:ATP binding"/>
    <property type="evidence" value="ECO:0007669"/>
    <property type="project" value="UniProtKB-KW"/>
</dbReference>
<evidence type="ECO:0000259" key="11">
    <source>
        <dbReference type="PROSITE" id="PS50146"/>
    </source>
</evidence>
<evidence type="ECO:0000256" key="8">
    <source>
        <dbReference type="ARBA" id="ARBA00023098"/>
    </source>
</evidence>
<evidence type="ECO:0000256" key="10">
    <source>
        <dbReference type="ARBA" id="ARBA00023264"/>
    </source>
</evidence>
<dbReference type="GO" id="GO:0005886">
    <property type="term" value="C:plasma membrane"/>
    <property type="evidence" value="ECO:0007669"/>
    <property type="project" value="TreeGrafter"/>
</dbReference>
<keyword evidence="7" id="KW-0067">ATP-binding</keyword>
<dbReference type="SMART" id="SM00046">
    <property type="entry name" value="DAGKc"/>
    <property type="match status" value="1"/>
</dbReference>
<dbReference type="Gene3D" id="2.60.200.40">
    <property type="match status" value="1"/>
</dbReference>
<dbReference type="InterPro" id="IPR017438">
    <property type="entry name" value="ATP-NAD_kinase_N"/>
</dbReference>
<dbReference type="AlphaFoldDB" id="A0A1H9SIU8"/>
<comment type="cofactor">
    <cofactor evidence="1">
        <name>Mg(2+)</name>
        <dbReference type="ChEBI" id="CHEBI:18420"/>
    </cofactor>
</comment>
<dbReference type="RefSeq" id="WP_093049073.1">
    <property type="nucleotide sequence ID" value="NZ_FOGT01000004.1"/>
</dbReference>
<reference evidence="13" key="1">
    <citation type="submission" date="2016-10" db="EMBL/GenBank/DDBJ databases">
        <authorList>
            <person name="Varghese N."/>
            <person name="Submissions S."/>
        </authorList>
    </citation>
    <scope>NUCLEOTIDE SEQUENCE [LARGE SCALE GENOMIC DNA]</scope>
    <source>
        <strain evidence="13">S9</strain>
    </source>
</reference>
<keyword evidence="8" id="KW-0443">Lipid metabolism</keyword>